<dbReference type="PANTHER" id="PTHR21041">
    <property type="entry name" value="DENDRITIC CELL-SPECIFIC TRANSMEMBRANE PROTEIN"/>
    <property type="match status" value="1"/>
</dbReference>
<dbReference type="PANTHER" id="PTHR21041:SF17">
    <property type="entry name" value="E3 UBIQUITIN-PROTEIN LIGASE DCST1"/>
    <property type="match status" value="1"/>
</dbReference>
<evidence type="ECO:0000256" key="2">
    <source>
        <dbReference type="ARBA" id="ARBA00022692"/>
    </source>
</evidence>
<evidence type="ECO:0000256" key="1">
    <source>
        <dbReference type="ARBA" id="ARBA00004141"/>
    </source>
</evidence>
<dbReference type="Proteomes" id="UP000695000">
    <property type="component" value="Unplaced"/>
</dbReference>
<protein>
    <submittedName>
        <fullName evidence="9">DC-STAMP domain-containing protein 1</fullName>
    </submittedName>
</protein>
<evidence type="ECO:0000259" key="7">
    <source>
        <dbReference type="Pfam" id="PF26037"/>
    </source>
</evidence>
<evidence type="ECO:0000313" key="9">
    <source>
        <dbReference type="RefSeq" id="XP_017773927.1"/>
    </source>
</evidence>
<dbReference type="InterPro" id="IPR051856">
    <property type="entry name" value="CSR-E3_Ligase_Protein"/>
</dbReference>
<dbReference type="Pfam" id="PF07782">
    <property type="entry name" value="DC_STAMP"/>
    <property type="match status" value="1"/>
</dbReference>
<evidence type="ECO:0000259" key="6">
    <source>
        <dbReference type="Pfam" id="PF07782"/>
    </source>
</evidence>
<keyword evidence="4 5" id="KW-0472">Membrane</keyword>
<evidence type="ECO:0000313" key="8">
    <source>
        <dbReference type="Proteomes" id="UP000695000"/>
    </source>
</evidence>
<reference evidence="9" key="1">
    <citation type="submission" date="2025-08" db="UniProtKB">
        <authorList>
            <consortium name="RefSeq"/>
        </authorList>
    </citation>
    <scope>IDENTIFICATION</scope>
    <source>
        <tissue evidence="9">Whole Larva</tissue>
    </source>
</reference>
<feature type="domain" description="E3 ubiquitin-protein ligase DCST1-like C-terminal" evidence="7">
    <location>
        <begin position="629"/>
        <end position="678"/>
    </location>
</feature>
<accession>A0ABM1MH77</accession>
<evidence type="ECO:0000256" key="4">
    <source>
        <dbReference type="ARBA" id="ARBA00023136"/>
    </source>
</evidence>
<keyword evidence="2 5" id="KW-0812">Transmembrane</keyword>
<dbReference type="InterPro" id="IPR012858">
    <property type="entry name" value="DC_STAMP-like"/>
</dbReference>
<feature type="transmembrane region" description="Helical" evidence="5">
    <location>
        <begin position="45"/>
        <end position="65"/>
    </location>
</feature>
<sequence length="696" mass="81107">MKVLFHSKSYEHVKLKRTVGFFYGMLLGFMFYELILVDLDFTEFSSFVMGLIITLMLSFGIAFSTQIRCISMLAMPNFGGQAGRGVLKSLVFAYLLSGPVENLTINGKEVVRVFGCTTSLTFNLTKTRFELMFKPFSDALLQMKADANEIKDTIRSIRDVSAPIAGEIEGEEEMKKLKEENDYLDSTMEDSKRSKELDGKYRTEGEKSEARRFEANYLKKIEMRCQDQFTKASKKCKGMFGKGYDVCYDTVTWVAAWLLCWPMKITFICNIAEAVGGSGKCDPSKHIDPGFGEGYEYLKKSRATLSENFKNVKLQYKIGKIKQLADLRDATDTAKAVIHEVDGKKQTLDTILRICKRLLAFVFLRIIISSQKYHDRYLRDIEFDNLYITKYFKKIDARRKLQEKHTLLPLKKVERMKLIDPWSSRVIAVEKQQMLPQVLKMFLEMVTATTIILLDRLFYEALDLVRRHAKLDFYQAGSHDMLLQVKGTGMIARLLRSVVRGFNIKKRIKTIRSNATCLPQPNVLSNYYLYKIYGTYLFIMFFILIQAYTLRLRRPICSIFYRKREKRRVLFLYNQTLKRRIGFFRYMKKKVKKMAREQRLQQDLNVCAVLRIRFPKRCRWLRIFKVARRKCIICGEPEPRKISGIPGDFGKCKTPGCYVVHCLECWNDMGRECFACAESDSETEHEDSDEDHHDFD</sequence>
<dbReference type="GeneID" id="108560756"/>
<dbReference type="RefSeq" id="XP_017773927.1">
    <property type="nucleotide sequence ID" value="XM_017918438.1"/>
</dbReference>
<evidence type="ECO:0000256" key="3">
    <source>
        <dbReference type="ARBA" id="ARBA00022989"/>
    </source>
</evidence>
<feature type="transmembrane region" description="Helical" evidence="5">
    <location>
        <begin position="21"/>
        <end position="39"/>
    </location>
</feature>
<gene>
    <name evidence="9" type="primary">LOC108560756</name>
</gene>
<name>A0ABM1MH77_NICVS</name>
<keyword evidence="8" id="KW-1185">Reference proteome</keyword>
<dbReference type="Pfam" id="PF26037">
    <property type="entry name" value="zf-RING_DCST1_C"/>
    <property type="match status" value="1"/>
</dbReference>
<proteinExistence type="predicted"/>
<evidence type="ECO:0000256" key="5">
    <source>
        <dbReference type="SAM" id="Phobius"/>
    </source>
</evidence>
<keyword evidence="3 5" id="KW-1133">Transmembrane helix</keyword>
<feature type="transmembrane region" description="Helical" evidence="5">
    <location>
        <begin position="528"/>
        <end position="550"/>
    </location>
</feature>
<organism evidence="8 9">
    <name type="scientific">Nicrophorus vespilloides</name>
    <name type="common">Boreal carrion beetle</name>
    <dbReference type="NCBI Taxonomy" id="110193"/>
    <lineage>
        <taxon>Eukaryota</taxon>
        <taxon>Metazoa</taxon>
        <taxon>Ecdysozoa</taxon>
        <taxon>Arthropoda</taxon>
        <taxon>Hexapoda</taxon>
        <taxon>Insecta</taxon>
        <taxon>Pterygota</taxon>
        <taxon>Neoptera</taxon>
        <taxon>Endopterygota</taxon>
        <taxon>Coleoptera</taxon>
        <taxon>Polyphaga</taxon>
        <taxon>Staphyliniformia</taxon>
        <taxon>Silphidae</taxon>
        <taxon>Nicrophorinae</taxon>
        <taxon>Nicrophorus</taxon>
    </lineage>
</organism>
<dbReference type="InterPro" id="IPR058842">
    <property type="entry name" value="DCST1_C"/>
</dbReference>
<feature type="domain" description="Dendritic cell-specific transmembrane protein-like" evidence="6">
    <location>
        <begin position="383"/>
        <end position="573"/>
    </location>
</feature>
<comment type="subcellular location">
    <subcellularLocation>
        <location evidence="1">Membrane</location>
        <topology evidence="1">Multi-pass membrane protein</topology>
    </subcellularLocation>
</comment>